<evidence type="ECO:0000313" key="1">
    <source>
        <dbReference type="EMBL" id="PWH09272.1"/>
    </source>
</evidence>
<name>A0A2U2RTS5_BIFLN</name>
<evidence type="ECO:0008006" key="3">
    <source>
        <dbReference type="Google" id="ProtNLM"/>
    </source>
</evidence>
<evidence type="ECO:0000313" key="2">
    <source>
        <dbReference type="Proteomes" id="UP000245582"/>
    </source>
</evidence>
<accession>A0A2U2RTS5</accession>
<dbReference type="RefSeq" id="WP_109087511.1">
    <property type="nucleotide sequence ID" value="NZ_PHUM01000003.1"/>
</dbReference>
<sequence length="534" mass="55801">MVDLILTRDGTAYASVQAASLDLAFGEDENDYELVLPDDVAGLVAAHDVWMIDGTEYGGVVDSIQSDVADGANVITFSGRSLQGILSHKILQPDKGQDYLQVSGTVTQVLTQIISRCGLGSLFTAADNDLQVSGRFDRYTDAYTGLRKLLASHSCALVFRCMDDTVVLDAPPLDDTDGTLNSGSMDFTAKREYRRTNHLIGLGEGELKDRAVSHWYADAEGNVSQKQTFTGLDEVADTYEYTNAEASELSEKTKEELESRQEGTGTIDVTMRDGTADHNVGDLLSAVDDVTGVSVRATITKKIVRITDGVLSVDYEVGQSIASSGGRSESSGGSGGGGVSYTAGEGIRIESNTISADVTKADIERVEGIVTEANTNASNAAQLANGVRLDIDSASLTIGTVSTGEPDSPASASLTGSGLQHQLNLTIPKGETGAAAGFGAPTASVDDTTGTPSVTVTASGPDTAKVFSFAFHNLKGERGEPGADGGVSDETIFLAAHPVGSIYMATKPGDPGSTYGGTWRELPSLGPHTWERTA</sequence>
<proteinExistence type="predicted"/>
<dbReference type="Proteomes" id="UP000245582">
    <property type="component" value="Unassembled WGS sequence"/>
</dbReference>
<organism evidence="1 2">
    <name type="scientific">Bifidobacterium longum</name>
    <dbReference type="NCBI Taxonomy" id="216816"/>
    <lineage>
        <taxon>Bacteria</taxon>
        <taxon>Bacillati</taxon>
        <taxon>Actinomycetota</taxon>
        <taxon>Actinomycetes</taxon>
        <taxon>Bifidobacteriales</taxon>
        <taxon>Bifidobacteriaceae</taxon>
        <taxon>Bifidobacterium</taxon>
    </lineage>
</organism>
<comment type="caution">
    <text evidence="1">The sequence shown here is derived from an EMBL/GenBank/DDBJ whole genome shotgun (WGS) entry which is preliminary data.</text>
</comment>
<dbReference type="AlphaFoldDB" id="A0A2U2RTS5"/>
<dbReference type="EMBL" id="PHUM01000003">
    <property type="protein sequence ID" value="PWH09272.1"/>
    <property type="molecule type" value="Genomic_DNA"/>
</dbReference>
<protein>
    <recommendedName>
        <fullName evidence="3">Phage head fiber protein</fullName>
    </recommendedName>
</protein>
<reference evidence="1 2" key="1">
    <citation type="submission" date="2017-11" db="EMBL/GenBank/DDBJ databases">
        <title>Draft genome sequence of Bifidobacterium longum UMA026, isolated from Holstein dairy cow feces.</title>
        <authorList>
            <person name="Albert K."/>
            <person name="Sela D.A."/>
        </authorList>
    </citation>
    <scope>NUCLEOTIDE SEQUENCE [LARGE SCALE GENOMIC DNA]</scope>
    <source>
        <strain evidence="1 2">UMA026</strain>
    </source>
</reference>
<gene>
    <name evidence="1" type="ORF">CWE05_03070</name>
</gene>